<keyword evidence="6" id="KW-0812">Transmembrane</keyword>
<comment type="similarity">
    <text evidence="2">Belongs to the NapC/NirT/NrfH family.</text>
</comment>
<feature type="binding site" description="covalent" evidence="13">
    <location>
        <position position="77"/>
    </location>
    <ligand>
        <name>heme</name>
        <dbReference type="ChEBI" id="CHEBI:30413"/>
        <label>2</label>
    </ligand>
</feature>
<feature type="binding site" description="covalent" evidence="13">
    <location>
        <position position="74"/>
    </location>
    <ligand>
        <name>heme</name>
        <dbReference type="ChEBI" id="CHEBI:30413"/>
        <label>2</label>
    </ligand>
</feature>
<feature type="binding site" description="covalent" evidence="13">
    <location>
        <position position="156"/>
    </location>
    <ligand>
        <name>heme</name>
        <dbReference type="ChEBI" id="CHEBI:30413"/>
        <label>4</label>
    </ligand>
</feature>
<dbReference type="Proteomes" id="UP000509414">
    <property type="component" value="Chromosome"/>
</dbReference>
<dbReference type="InterPro" id="IPR005126">
    <property type="entry name" value="NapC/NirT_cyt_c_N"/>
</dbReference>
<dbReference type="GO" id="GO:0019333">
    <property type="term" value="P:denitrification pathway"/>
    <property type="evidence" value="ECO:0007669"/>
    <property type="project" value="InterPro"/>
</dbReference>
<dbReference type="GO" id="GO:0020037">
    <property type="term" value="F:heme binding"/>
    <property type="evidence" value="ECO:0007669"/>
    <property type="project" value="InterPro"/>
</dbReference>
<dbReference type="GO" id="GO:0009061">
    <property type="term" value="P:anaerobic respiration"/>
    <property type="evidence" value="ECO:0007669"/>
    <property type="project" value="TreeGrafter"/>
</dbReference>
<evidence type="ECO:0000259" key="15">
    <source>
        <dbReference type="Pfam" id="PF03264"/>
    </source>
</evidence>
<evidence type="ECO:0000256" key="2">
    <source>
        <dbReference type="ARBA" id="ARBA00007395"/>
    </source>
</evidence>
<reference evidence="16 17" key="1">
    <citation type="submission" date="2020-02" db="EMBL/GenBank/DDBJ databases">
        <title>Complete genome sequence of the novel Campylobacter species Candidatus Campylobacter infans.</title>
        <authorList>
            <person name="Duim B."/>
            <person name="Zomer A."/>
            <person name="van der Graaf L."/>
            <person name="Wagenaar J."/>
        </authorList>
    </citation>
    <scope>NUCLEOTIDE SEQUENCE [LARGE SCALE GENOMIC DNA]</scope>
    <source>
        <strain evidence="16 17">19S00001</strain>
    </source>
</reference>
<feature type="binding site" description="covalent" evidence="13">
    <location>
        <position position="153"/>
    </location>
    <ligand>
        <name>heme</name>
        <dbReference type="ChEBI" id="CHEBI:30413"/>
        <label>4</label>
    </ligand>
</feature>
<feature type="binding site" description="covalent" evidence="13">
    <location>
        <position position="47"/>
    </location>
    <ligand>
        <name>heme</name>
        <dbReference type="ChEBI" id="CHEBI:30413"/>
        <label>1</label>
    </ligand>
</feature>
<keyword evidence="10 12" id="KW-0408">Iron</keyword>
<protein>
    <recommendedName>
        <fullName evidence="12">Cytochrome c-type protein</fullName>
    </recommendedName>
</protein>
<name>A0A7H9CHQ0_9BACT</name>
<dbReference type="PIRSF" id="PIRSF000013">
    <property type="entry name" value="4_hem_cytochrm_NapC"/>
    <property type="match status" value="1"/>
</dbReference>
<keyword evidence="3 12" id="KW-0813">Transport</keyword>
<feature type="binding site" description="covalent" evidence="13">
    <location>
        <position position="126"/>
    </location>
    <ligand>
        <name>heme</name>
        <dbReference type="ChEBI" id="CHEBI:30413"/>
        <label>3</label>
    </ligand>
</feature>
<dbReference type="GO" id="GO:0022900">
    <property type="term" value="P:electron transport chain"/>
    <property type="evidence" value="ECO:0007669"/>
    <property type="project" value="InterPro"/>
</dbReference>
<dbReference type="SUPFAM" id="SSF48695">
    <property type="entry name" value="Multiheme cytochromes"/>
    <property type="match status" value="1"/>
</dbReference>
<accession>A0A7H9CHQ0</accession>
<proteinExistence type="inferred from homology"/>
<comment type="PTM">
    <text evidence="12">Binds 4 heme groups per subunit.</text>
</comment>
<dbReference type="GO" id="GO:0005886">
    <property type="term" value="C:plasma membrane"/>
    <property type="evidence" value="ECO:0007669"/>
    <property type="project" value="UniProtKB-SubCell"/>
</dbReference>
<organism evidence="16 17">
    <name type="scientific">Candidatus Campylobacter infans</name>
    <dbReference type="NCBI Taxonomy" id="2561898"/>
    <lineage>
        <taxon>Bacteria</taxon>
        <taxon>Pseudomonadati</taxon>
        <taxon>Campylobacterota</taxon>
        <taxon>Epsilonproteobacteria</taxon>
        <taxon>Campylobacterales</taxon>
        <taxon>Campylobacteraceae</taxon>
        <taxon>Campylobacter</taxon>
    </lineage>
</organism>
<comment type="subcellular location">
    <subcellularLocation>
        <location evidence="1">Cell membrane</location>
        <topology evidence="1">Single-pass membrane protein</topology>
    </subcellularLocation>
</comment>
<feature type="binding site" description="axial binding residue" evidence="14">
    <location>
        <position position="78"/>
    </location>
    <ligand>
        <name>heme</name>
        <dbReference type="ChEBI" id="CHEBI:30413"/>
        <label>2</label>
    </ligand>
    <ligandPart>
        <name>Fe</name>
        <dbReference type="ChEBI" id="CHEBI:18248"/>
    </ligandPart>
</feature>
<dbReference type="GO" id="GO:0046872">
    <property type="term" value="F:metal ion binding"/>
    <property type="evidence" value="ECO:0007669"/>
    <property type="project" value="UniProtKB-KW"/>
</dbReference>
<evidence type="ECO:0000256" key="1">
    <source>
        <dbReference type="ARBA" id="ARBA00004162"/>
    </source>
</evidence>
<keyword evidence="5 12" id="KW-0349">Heme</keyword>
<feature type="binding site" evidence="13">
    <location>
        <position position="86"/>
    </location>
    <ligand>
        <name>a menaquinol</name>
        <dbReference type="ChEBI" id="CHEBI:18151"/>
    </ligand>
</feature>
<keyword evidence="9" id="KW-1133">Transmembrane helix</keyword>
<feature type="binding site" description="covalent" evidence="13">
    <location>
        <position position="44"/>
    </location>
    <ligand>
        <name>heme</name>
        <dbReference type="ChEBI" id="CHEBI:30413"/>
        <label>1</label>
    </ligand>
</feature>
<evidence type="ECO:0000256" key="10">
    <source>
        <dbReference type="ARBA" id="ARBA00023004"/>
    </source>
</evidence>
<keyword evidence="7 12" id="KW-0479">Metal-binding</keyword>
<evidence type="ECO:0000256" key="11">
    <source>
        <dbReference type="ARBA" id="ARBA00023136"/>
    </source>
</evidence>
<evidence type="ECO:0000256" key="6">
    <source>
        <dbReference type="ARBA" id="ARBA00022692"/>
    </source>
</evidence>
<dbReference type="InterPro" id="IPR036280">
    <property type="entry name" value="Multihaem_cyt_sf"/>
</dbReference>
<evidence type="ECO:0000256" key="7">
    <source>
        <dbReference type="ARBA" id="ARBA00022723"/>
    </source>
</evidence>
<dbReference type="AlphaFoldDB" id="A0A7H9CHQ0"/>
<evidence type="ECO:0000256" key="14">
    <source>
        <dbReference type="PIRSR" id="PIRSR000013-2"/>
    </source>
</evidence>
<gene>
    <name evidence="16" type="primary">nrfH</name>
    <name evidence="16" type="ORF">CINF_0229</name>
</gene>
<evidence type="ECO:0000256" key="12">
    <source>
        <dbReference type="PIRNR" id="PIRNR000013"/>
    </source>
</evidence>
<evidence type="ECO:0000256" key="13">
    <source>
        <dbReference type="PIRSR" id="PIRSR000013-1"/>
    </source>
</evidence>
<dbReference type="PANTHER" id="PTHR30333:SF1">
    <property type="entry name" value="CYTOCHROME C-TYPE PROTEIN NAPC"/>
    <property type="match status" value="1"/>
</dbReference>
<feature type="binding site" description="covalent" evidence="13">
    <location>
        <position position="129"/>
    </location>
    <ligand>
        <name>heme</name>
        <dbReference type="ChEBI" id="CHEBI:30413"/>
        <label>3</label>
    </ligand>
</feature>
<dbReference type="Gene3D" id="1.10.3820.10">
    <property type="entry name" value="Di-heme elbow motif domain"/>
    <property type="match status" value="1"/>
</dbReference>
<dbReference type="InterPro" id="IPR051174">
    <property type="entry name" value="Cytochrome_c-type_ET"/>
</dbReference>
<feature type="binding site" description="axial binding residue" evidence="14">
    <location>
        <position position="130"/>
    </location>
    <ligand>
        <name>heme</name>
        <dbReference type="ChEBI" id="CHEBI:30413"/>
        <label>3</label>
    </ligand>
    <ligandPart>
        <name>Fe</name>
        <dbReference type="ChEBI" id="CHEBI:18248"/>
    </ligandPart>
</feature>
<dbReference type="RefSeq" id="WP_179975439.1">
    <property type="nucleotide sequence ID" value="NZ_CP049075.1"/>
</dbReference>
<keyword evidence="4" id="KW-1003">Cell membrane</keyword>
<dbReference type="Pfam" id="PF03264">
    <property type="entry name" value="Cytochrom_NNT"/>
    <property type="match status" value="1"/>
</dbReference>
<keyword evidence="8 12" id="KW-0249">Electron transport</keyword>
<evidence type="ECO:0000256" key="9">
    <source>
        <dbReference type="ARBA" id="ARBA00022989"/>
    </source>
</evidence>
<dbReference type="InterPro" id="IPR024717">
    <property type="entry name" value="NapC/NirT/NrfH"/>
</dbReference>
<dbReference type="PANTHER" id="PTHR30333">
    <property type="entry name" value="CYTOCHROME C-TYPE PROTEIN"/>
    <property type="match status" value="1"/>
</dbReference>
<keyword evidence="17" id="KW-1185">Reference proteome</keyword>
<evidence type="ECO:0000313" key="16">
    <source>
        <dbReference type="EMBL" id="QLI04778.1"/>
    </source>
</evidence>
<feature type="binding site" evidence="13">
    <location>
        <position position="75"/>
    </location>
    <ligand>
        <name>a menaquinol</name>
        <dbReference type="ChEBI" id="CHEBI:18151"/>
    </ligand>
</feature>
<dbReference type="KEGG" id="cinf:CINF_0229"/>
<feature type="binding site" description="axial binding residue" evidence="14">
    <location>
        <position position="50"/>
    </location>
    <ligand>
        <name>heme</name>
        <dbReference type="ChEBI" id="CHEBI:30413"/>
        <label>1</label>
    </ligand>
    <ligandPart>
        <name>Fe</name>
        <dbReference type="ChEBI" id="CHEBI:18248"/>
    </ligandPart>
</feature>
<evidence type="ECO:0000256" key="3">
    <source>
        <dbReference type="ARBA" id="ARBA00022448"/>
    </source>
</evidence>
<feature type="binding site" description="axial binding residue" evidence="14">
    <location>
        <position position="162"/>
    </location>
    <ligand>
        <name>heme</name>
        <dbReference type="ChEBI" id="CHEBI:30413"/>
        <label>2</label>
    </ligand>
    <ligandPart>
        <name>Fe</name>
        <dbReference type="ChEBI" id="CHEBI:18248"/>
    </ligandPart>
</feature>
<dbReference type="InterPro" id="IPR017571">
    <property type="entry name" value="NrfH"/>
</dbReference>
<dbReference type="NCBIfam" id="TIGR03153">
    <property type="entry name" value="cytochr_NrfH"/>
    <property type="match status" value="1"/>
</dbReference>
<evidence type="ECO:0000256" key="4">
    <source>
        <dbReference type="ARBA" id="ARBA00022475"/>
    </source>
</evidence>
<keyword evidence="11" id="KW-0472">Membrane</keyword>
<dbReference type="GO" id="GO:0009055">
    <property type="term" value="F:electron transfer activity"/>
    <property type="evidence" value="ECO:0007669"/>
    <property type="project" value="TreeGrafter"/>
</dbReference>
<feature type="domain" description="NapC/NirT cytochrome c N-terminal" evidence="15">
    <location>
        <begin position="9"/>
        <end position="163"/>
    </location>
</feature>
<evidence type="ECO:0000256" key="5">
    <source>
        <dbReference type="ARBA" id="ARBA00022617"/>
    </source>
</evidence>
<evidence type="ECO:0000313" key="17">
    <source>
        <dbReference type="Proteomes" id="UP000509414"/>
    </source>
</evidence>
<dbReference type="PROSITE" id="PS51257">
    <property type="entry name" value="PROKAR_LIPOPROTEIN"/>
    <property type="match status" value="1"/>
</dbReference>
<sequence length="166" mass="18378">MQGKTNNSTFAWVLVIACVLLAVIGYTLHNARAMSYLSDDSSACNNCHVMNDVYASWQKSSHSLEINGKPRASCNDCHLPHEFISKWIDKARSGLTHAYAFTFKLDDLPQHFSATSISKVNVQNNCVRCHLKMVAAVVNPTTDVNHKNSQLSCVKCHPSVGHTRGF</sequence>
<evidence type="ECO:0000256" key="8">
    <source>
        <dbReference type="ARBA" id="ARBA00022982"/>
    </source>
</evidence>
<comment type="cofactor">
    <cofactor evidence="13">
        <name>heme</name>
        <dbReference type="ChEBI" id="CHEBI:30413"/>
    </cofactor>
    <text evidence="13">Binds 4 heme groups per subunit.</text>
</comment>
<feature type="binding site" description="axial binding residue" evidence="14">
    <location>
        <position position="157"/>
    </location>
    <ligand>
        <name>heme</name>
        <dbReference type="ChEBI" id="CHEBI:30413"/>
        <label>4</label>
    </ligand>
    <ligandPart>
        <name>Fe</name>
        <dbReference type="ChEBI" id="CHEBI:18248"/>
    </ligandPart>
</feature>
<dbReference type="EMBL" id="CP049075">
    <property type="protein sequence ID" value="QLI04778.1"/>
    <property type="molecule type" value="Genomic_DNA"/>
</dbReference>
<dbReference type="InterPro" id="IPR038266">
    <property type="entry name" value="NapC/NirT_cytc_sf"/>
</dbReference>